<evidence type="ECO:0000256" key="5">
    <source>
        <dbReference type="ARBA" id="ARBA00022801"/>
    </source>
</evidence>
<dbReference type="GO" id="GO:0004843">
    <property type="term" value="F:cysteine-type deubiquitinase activity"/>
    <property type="evidence" value="ECO:0007669"/>
    <property type="project" value="UniProtKB-EC"/>
</dbReference>
<comment type="caution">
    <text evidence="9">The sequence shown here is derived from an EMBL/GenBank/DDBJ whole genome shotgun (WGS) entry which is preliminary data.</text>
</comment>
<keyword evidence="5" id="KW-0378">Hydrolase</keyword>
<dbReference type="Pfam" id="PF00443">
    <property type="entry name" value="UCH"/>
    <property type="match status" value="1"/>
</dbReference>
<keyword evidence="4" id="KW-0833">Ubl conjugation pathway</keyword>
<evidence type="ECO:0000256" key="4">
    <source>
        <dbReference type="ARBA" id="ARBA00022786"/>
    </source>
</evidence>
<feature type="compositionally biased region" description="Acidic residues" evidence="7">
    <location>
        <begin position="15"/>
        <end position="31"/>
    </location>
</feature>
<dbReference type="STRING" id="36646.A0A1V6UP67"/>
<dbReference type="InterPro" id="IPR028889">
    <property type="entry name" value="USP"/>
</dbReference>
<evidence type="ECO:0000259" key="8">
    <source>
        <dbReference type="PROSITE" id="PS50235"/>
    </source>
</evidence>
<dbReference type="GO" id="GO:0016579">
    <property type="term" value="P:protein deubiquitination"/>
    <property type="evidence" value="ECO:0007669"/>
    <property type="project" value="InterPro"/>
</dbReference>
<accession>A0A1V6UP67</accession>
<evidence type="ECO:0000256" key="3">
    <source>
        <dbReference type="ARBA" id="ARBA00022670"/>
    </source>
</evidence>
<comment type="catalytic activity">
    <reaction evidence="1">
        <text>Thiol-dependent hydrolysis of ester, thioester, amide, peptide and isopeptide bonds formed by the C-terminal Gly of ubiquitin (a 76-residue protein attached to proteins as an intracellular targeting signal).</text>
        <dbReference type="EC" id="3.4.19.12"/>
    </reaction>
</comment>
<dbReference type="Proteomes" id="UP000191500">
    <property type="component" value="Unassembled WGS sequence"/>
</dbReference>
<reference evidence="10" key="1">
    <citation type="journal article" date="2017" name="Nat. Microbiol.">
        <title>Global analysis of biosynthetic gene clusters reveals vast potential of secondary metabolite production in Penicillium species.</title>
        <authorList>
            <person name="Nielsen J.C."/>
            <person name="Grijseels S."/>
            <person name="Prigent S."/>
            <person name="Ji B."/>
            <person name="Dainat J."/>
            <person name="Nielsen K.F."/>
            <person name="Frisvad J.C."/>
            <person name="Workman M."/>
            <person name="Nielsen J."/>
        </authorList>
    </citation>
    <scope>NUCLEOTIDE SEQUENCE [LARGE SCALE GENOMIC DNA]</scope>
    <source>
        <strain evidence="10">IBT 31321</strain>
    </source>
</reference>
<evidence type="ECO:0000256" key="1">
    <source>
        <dbReference type="ARBA" id="ARBA00000707"/>
    </source>
</evidence>
<dbReference type="InterPro" id="IPR018200">
    <property type="entry name" value="USP_CS"/>
</dbReference>
<evidence type="ECO:0000313" key="9">
    <source>
        <dbReference type="EMBL" id="OQE40216.1"/>
    </source>
</evidence>
<evidence type="ECO:0000256" key="2">
    <source>
        <dbReference type="ARBA" id="ARBA00012759"/>
    </source>
</evidence>
<feature type="region of interest" description="Disordered" evidence="7">
    <location>
        <begin position="403"/>
        <end position="422"/>
    </location>
</feature>
<protein>
    <recommendedName>
        <fullName evidence="2">ubiquitinyl hydrolase 1</fullName>
        <ecNumber evidence="2">3.4.19.12</ecNumber>
    </recommendedName>
</protein>
<dbReference type="GO" id="GO:0005634">
    <property type="term" value="C:nucleus"/>
    <property type="evidence" value="ECO:0007669"/>
    <property type="project" value="TreeGrafter"/>
</dbReference>
<dbReference type="PROSITE" id="PS00973">
    <property type="entry name" value="USP_2"/>
    <property type="match status" value="1"/>
</dbReference>
<dbReference type="GO" id="GO:0005829">
    <property type="term" value="C:cytosol"/>
    <property type="evidence" value="ECO:0007669"/>
    <property type="project" value="TreeGrafter"/>
</dbReference>
<dbReference type="InterPro" id="IPR038765">
    <property type="entry name" value="Papain-like_cys_pep_sf"/>
</dbReference>
<dbReference type="EMBL" id="MDDG01000006">
    <property type="protein sequence ID" value="OQE40216.1"/>
    <property type="molecule type" value="Genomic_DNA"/>
</dbReference>
<keyword evidence="10" id="KW-1185">Reference proteome</keyword>
<dbReference type="PROSITE" id="PS50235">
    <property type="entry name" value="USP_3"/>
    <property type="match status" value="1"/>
</dbReference>
<feature type="region of interest" description="Disordered" evidence="7">
    <location>
        <begin position="551"/>
        <end position="601"/>
    </location>
</feature>
<gene>
    <name evidence="9" type="ORF">PENCOP_c006G01950</name>
</gene>
<feature type="compositionally biased region" description="Basic and acidic residues" evidence="7">
    <location>
        <begin position="555"/>
        <end position="572"/>
    </location>
</feature>
<keyword evidence="3" id="KW-0645">Protease</keyword>
<dbReference type="EC" id="3.4.19.12" evidence="2"/>
<keyword evidence="6" id="KW-0788">Thiol protease</keyword>
<dbReference type="InterPro" id="IPR001394">
    <property type="entry name" value="Peptidase_C19_UCH"/>
</dbReference>
<sequence>MARSKETLEHVGNVEGEDVEQVQGPYEEEEQKEQVEEDSFRDKEVHDQTVKRIKSTEQKRTLRPLIPKYWHPDLPDKTTVGFPNNGVDCYRNAVFQMILHMPIFYNWLIWYKKHHAPEGHVCRLGFSDEGPTECYVCQLAEIAQGYWAGESTSWKPAFRSLTRSLLRSWKPAGINSEQDPAEYFDILYNAITESTKPMMQGDLEDIFKVELITVLRCAGENACEPRYDPSEQLFMRINLSGEEGDRLPIKPTLSDIITQHFNYAFEFDHLCETCGGSRTSTDQIARFPEILLIQLNRTSATGEKISTHVYMSEELNIETRFMDERWGDERKTVQYKLTSMVLHHGRDVMQGHYSMGVKGKGDTWVKANDLEITDWIPEGPGSNPNHLPTGYLFAYRRLPTNDEGPAAKGQFPKATPNEPPKGRTLPGFDDIQVDSTFADFDSGPVPERGVNISSDYEGLVRLTNVVIPKVLDGYIARTAETRRKEFERWADEWEKKRGGKEASAIGPDMGDNEEILNWTKERGRLEITLTGDKGKGAKLLDLEVQGMHFNRLRSNKREREEAEGEKEKEKAFSKIFNKVKGKAKDYDDDGNENGKKKAKKK</sequence>
<evidence type="ECO:0000256" key="6">
    <source>
        <dbReference type="ARBA" id="ARBA00022807"/>
    </source>
</evidence>
<dbReference type="AlphaFoldDB" id="A0A1V6UP67"/>
<dbReference type="GO" id="GO:0006508">
    <property type="term" value="P:proteolysis"/>
    <property type="evidence" value="ECO:0007669"/>
    <property type="project" value="UniProtKB-KW"/>
</dbReference>
<proteinExistence type="predicted"/>
<organism evidence="9 10">
    <name type="scientific">Penicillium coprophilum</name>
    <dbReference type="NCBI Taxonomy" id="36646"/>
    <lineage>
        <taxon>Eukaryota</taxon>
        <taxon>Fungi</taxon>
        <taxon>Dikarya</taxon>
        <taxon>Ascomycota</taxon>
        <taxon>Pezizomycotina</taxon>
        <taxon>Eurotiomycetes</taxon>
        <taxon>Eurotiomycetidae</taxon>
        <taxon>Eurotiales</taxon>
        <taxon>Aspergillaceae</taxon>
        <taxon>Penicillium</taxon>
    </lineage>
</organism>
<evidence type="ECO:0000313" key="10">
    <source>
        <dbReference type="Proteomes" id="UP000191500"/>
    </source>
</evidence>
<feature type="compositionally biased region" description="Basic and acidic residues" evidence="7">
    <location>
        <begin position="32"/>
        <end position="49"/>
    </location>
</feature>
<dbReference type="InterPro" id="IPR050164">
    <property type="entry name" value="Peptidase_C19"/>
</dbReference>
<name>A0A1V6UP67_9EURO</name>
<dbReference type="PANTHER" id="PTHR24006:SF687">
    <property type="entry name" value="UBIQUITIN CARBOXYL-TERMINAL HYDROLASE 10"/>
    <property type="match status" value="1"/>
</dbReference>
<dbReference type="PANTHER" id="PTHR24006">
    <property type="entry name" value="UBIQUITIN CARBOXYL-TERMINAL HYDROLASE"/>
    <property type="match status" value="1"/>
</dbReference>
<dbReference type="Gene3D" id="3.90.70.10">
    <property type="entry name" value="Cysteine proteinases"/>
    <property type="match status" value="1"/>
</dbReference>
<evidence type="ECO:0000256" key="7">
    <source>
        <dbReference type="SAM" id="MobiDB-lite"/>
    </source>
</evidence>
<feature type="domain" description="USP" evidence="8">
    <location>
        <begin position="80"/>
        <end position="398"/>
    </location>
</feature>
<dbReference type="SUPFAM" id="SSF54001">
    <property type="entry name" value="Cysteine proteinases"/>
    <property type="match status" value="1"/>
</dbReference>
<feature type="region of interest" description="Disordered" evidence="7">
    <location>
        <begin position="1"/>
        <end position="49"/>
    </location>
</feature>